<evidence type="ECO:0000313" key="8">
    <source>
        <dbReference type="Proteomes" id="UP000626092"/>
    </source>
</evidence>
<evidence type="ECO:0000256" key="1">
    <source>
        <dbReference type="ARBA" id="ARBA00003291"/>
    </source>
</evidence>
<comment type="caution">
    <text evidence="7">The sequence shown here is derived from an EMBL/GenBank/DDBJ whole genome shotgun (WGS) entry which is preliminary data.</text>
</comment>
<dbReference type="Pfam" id="PF13499">
    <property type="entry name" value="EF-hand_7"/>
    <property type="match status" value="1"/>
</dbReference>
<sequence length="267" mass="30283">MAEIDKDGDGFIELREFTEFHKNGTSSSPDATNKELRDAFDLYDKNGNGLISELHAVMKSLGEKCSLADCSRMIAFVDVDSDGCVNFEEFKKMMKYWEILLFFLLLAPGHLLGSGTPQSLRFPEYAEALKLWSCVLNGILPDKWILDRYICAYVKNGLGVEKIDHVYREGNKCADLLANMSFDDALDFHLFDVAPTCINSQLCEDANGVEYPRLVANRLTPWYEAEQRKEDQESGENHHSKQNLHHTTAKQNLENNEGVCYLATKHT</sequence>
<dbReference type="InterPro" id="IPR018247">
    <property type="entry name" value="EF_Hand_1_Ca_BS"/>
</dbReference>
<dbReference type="Gene3D" id="1.10.238.10">
    <property type="entry name" value="EF-hand"/>
    <property type="match status" value="1"/>
</dbReference>
<dbReference type="PANTHER" id="PTHR10891">
    <property type="entry name" value="EF-HAND CALCIUM-BINDING DOMAIN CONTAINING PROTEIN"/>
    <property type="match status" value="1"/>
</dbReference>
<keyword evidence="4" id="KW-0106">Calcium</keyword>
<dbReference type="InterPro" id="IPR011992">
    <property type="entry name" value="EF-hand-dom_pair"/>
</dbReference>
<dbReference type="PROSITE" id="PS50222">
    <property type="entry name" value="EF_HAND_2"/>
    <property type="match status" value="3"/>
</dbReference>
<dbReference type="SMART" id="SM00054">
    <property type="entry name" value="EFh"/>
    <property type="match status" value="3"/>
</dbReference>
<dbReference type="CDD" id="cd00051">
    <property type="entry name" value="EFh"/>
    <property type="match status" value="1"/>
</dbReference>
<evidence type="ECO:0000256" key="5">
    <source>
        <dbReference type="SAM" id="MobiDB-lite"/>
    </source>
</evidence>
<dbReference type="AlphaFoldDB" id="A0A834FUV0"/>
<dbReference type="GO" id="GO:0005737">
    <property type="term" value="C:cytoplasm"/>
    <property type="evidence" value="ECO:0007669"/>
    <property type="project" value="UniProtKB-ARBA"/>
</dbReference>
<dbReference type="SUPFAM" id="SSF47473">
    <property type="entry name" value="EF-hand"/>
    <property type="match status" value="1"/>
</dbReference>
<evidence type="ECO:0000313" key="7">
    <source>
        <dbReference type="EMBL" id="KAF7113502.1"/>
    </source>
</evidence>
<evidence type="ECO:0000259" key="6">
    <source>
        <dbReference type="PROSITE" id="PS50222"/>
    </source>
</evidence>
<dbReference type="FunFam" id="1.10.238.10:FF:000089">
    <property type="entry name" value="calmodulin-like protein 3"/>
    <property type="match status" value="1"/>
</dbReference>
<dbReference type="InterPro" id="IPR002048">
    <property type="entry name" value="EF_hand_dom"/>
</dbReference>
<feature type="domain" description="EF-hand" evidence="6">
    <location>
        <begin position="1"/>
        <end position="27"/>
    </location>
</feature>
<keyword evidence="8" id="KW-1185">Reference proteome</keyword>
<keyword evidence="2" id="KW-0479">Metal-binding</keyword>
<evidence type="ECO:0000256" key="2">
    <source>
        <dbReference type="ARBA" id="ARBA00022723"/>
    </source>
</evidence>
<evidence type="ECO:0000256" key="3">
    <source>
        <dbReference type="ARBA" id="ARBA00022737"/>
    </source>
</evidence>
<evidence type="ECO:0000256" key="4">
    <source>
        <dbReference type="ARBA" id="ARBA00022837"/>
    </source>
</evidence>
<dbReference type="OrthoDB" id="26525at2759"/>
<reference evidence="7" key="1">
    <citation type="submission" date="2019-11" db="EMBL/GenBank/DDBJ databases">
        <authorList>
            <person name="Liu Y."/>
            <person name="Hou J."/>
            <person name="Li T.-Q."/>
            <person name="Guan C.-H."/>
            <person name="Wu X."/>
            <person name="Wu H.-Z."/>
            <person name="Ling F."/>
            <person name="Zhang R."/>
            <person name="Shi X.-G."/>
            <person name="Ren J.-P."/>
            <person name="Chen E.-F."/>
            <person name="Sun J.-M."/>
        </authorList>
    </citation>
    <scope>NUCLEOTIDE SEQUENCE</scope>
    <source>
        <strain evidence="7">Adult_tree_wgs_1</strain>
        <tissue evidence="7">Leaves</tissue>
    </source>
</reference>
<feature type="compositionally biased region" description="Basic and acidic residues" evidence="5">
    <location>
        <begin position="226"/>
        <end position="239"/>
    </location>
</feature>
<comment type="function">
    <text evidence="1">Potential calcium sensor.</text>
</comment>
<name>A0A834FUV0_RHOSS</name>
<gene>
    <name evidence="7" type="ORF">RHSIM_RhsimUnG0117300</name>
</gene>
<dbReference type="GO" id="GO:0005509">
    <property type="term" value="F:calcium ion binding"/>
    <property type="evidence" value="ECO:0007669"/>
    <property type="project" value="InterPro"/>
</dbReference>
<feature type="domain" description="EF-hand" evidence="6">
    <location>
        <begin position="31"/>
        <end position="64"/>
    </location>
</feature>
<feature type="region of interest" description="Disordered" evidence="5">
    <location>
        <begin position="226"/>
        <end position="249"/>
    </location>
</feature>
<protein>
    <recommendedName>
        <fullName evidence="6">EF-hand domain-containing protein</fullName>
    </recommendedName>
</protein>
<feature type="domain" description="EF-hand" evidence="6">
    <location>
        <begin position="65"/>
        <end position="100"/>
    </location>
</feature>
<keyword evidence="3" id="KW-0677">Repeat</keyword>
<dbReference type="InterPro" id="IPR039647">
    <property type="entry name" value="EF_hand_pair_protein_CML-like"/>
</dbReference>
<organism evidence="7 8">
    <name type="scientific">Rhododendron simsii</name>
    <name type="common">Sims's rhododendron</name>
    <dbReference type="NCBI Taxonomy" id="118357"/>
    <lineage>
        <taxon>Eukaryota</taxon>
        <taxon>Viridiplantae</taxon>
        <taxon>Streptophyta</taxon>
        <taxon>Embryophyta</taxon>
        <taxon>Tracheophyta</taxon>
        <taxon>Spermatophyta</taxon>
        <taxon>Magnoliopsida</taxon>
        <taxon>eudicotyledons</taxon>
        <taxon>Gunneridae</taxon>
        <taxon>Pentapetalae</taxon>
        <taxon>asterids</taxon>
        <taxon>Ericales</taxon>
        <taxon>Ericaceae</taxon>
        <taxon>Ericoideae</taxon>
        <taxon>Rhodoreae</taxon>
        <taxon>Rhododendron</taxon>
    </lineage>
</organism>
<accession>A0A834FUV0</accession>
<dbReference type="Pfam" id="PF13202">
    <property type="entry name" value="EF-hand_5"/>
    <property type="match status" value="1"/>
</dbReference>
<dbReference type="Proteomes" id="UP000626092">
    <property type="component" value="Unassembled WGS sequence"/>
</dbReference>
<proteinExistence type="predicted"/>
<dbReference type="EMBL" id="WJXA01000277">
    <property type="protein sequence ID" value="KAF7113502.1"/>
    <property type="molecule type" value="Genomic_DNA"/>
</dbReference>
<dbReference type="PROSITE" id="PS00018">
    <property type="entry name" value="EF_HAND_1"/>
    <property type="match status" value="2"/>
</dbReference>